<evidence type="ECO:0000259" key="1">
    <source>
        <dbReference type="Pfam" id="PF02374"/>
    </source>
</evidence>
<dbReference type="Pfam" id="PF02374">
    <property type="entry name" value="ArsA_ATPase"/>
    <property type="match status" value="1"/>
</dbReference>
<evidence type="ECO:0000313" key="3">
    <source>
        <dbReference type="Proteomes" id="UP000422764"/>
    </source>
</evidence>
<organism evidence="2 3">
    <name type="scientific">Clostridium bovifaecis</name>
    <dbReference type="NCBI Taxonomy" id="2184719"/>
    <lineage>
        <taxon>Bacteria</taxon>
        <taxon>Bacillati</taxon>
        <taxon>Bacillota</taxon>
        <taxon>Clostridia</taxon>
        <taxon>Eubacteriales</taxon>
        <taxon>Clostridiaceae</taxon>
        <taxon>Clostridium</taxon>
    </lineage>
</organism>
<dbReference type="InterPro" id="IPR027417">
    <property type="entry name" value="P-loop_NTPase"/>
</dbReference>
<evidence type="ECO:0000313" key="2">
    <source>
        <dbReference type="EMBL" id="QGU95865.1"/>
    </source>
</evidence>
<proteinExistence type="predicted"/>
<feature type="domain" description="ArsA/GET3 Anion-transporting ATPase-like" evidence="1">
    <location>
        <begin position="5"/>
        <end position="72"/>
    </location>
</feature>
<dbReference type="Proteomes" id="UP000422764">
    <property type="component" value="Chromosome"/>
</dbReference>
<dbReference type="AlphaFoldDB" id="A0A6I6FDD2"/>
<accession>A0A6I6FDD2</accession>
<name>A0A6I6FDD2_9CLOT</name>
<dbReference type="Gene3D" id="3.40.50.300">
    <property type="entry name" value="P-loop containing nucleotide triphosphate hydrolases"/>
    <property type="match status" value="1"/>
</dbReference>
<protein>
    <recommendedName>
        <fullName evidence="1">ArsA/GET3 Anion-transporting ATPase-like domain-containing protein</fullName>
    </recommendedName>
</protein>
<dbReference type="InterPro" id="IPR025723">
    <property type="entry name" value="ArsA/GET3_ATPase-like"/>
</dbReference>
<reference evidence="2 3" key="1">
    <citation type="submission" date="2019-12" db="EMBL/GenBank/DDBJ databases">
        <title>Genome sequenceing of Clostridium bovifaecis.</title>
        <authorList>
            <person name="Yao Y."/>
        </authorList>
    </citation>
    <scope>NUCLEOTIDE SEQUENCE [LARGE SCALE GENOMIC DNA]</scope>
    <source>
        <strain evidence="2 3">BXX</strain>
    </source>
</reference>
<gene>
    <name evidence="2" type="ORF">GOM49_12845</name>
</gene>
<sequence length="79" mass="9325">MQMANNAGKKDKKEIEEDPVIKILKRRYDNISRAKRILLDEEKMSFIFVLNAEKLPVEETKKAVAMLETYKIPRYPNNK</sequence>
<dbReference type="EMBL" id="CP046522">
    <property type="protein sequence ID" value="QGU95865.1"/>
    <property type="molecule type" value="Genomic_DNA"/>
</dbReference>
<keyword evidence="3" id="KW-1185">Reference proteome</keyword>